<name>A0ABN2STN1_9ACTN</name>
<proteinExistence type="predicted"/>
<dbReference type="InterPro" id="IPR051599">
    <property type="entry name" value="Cell_Envelope_Assoc"/>
</dbReference>
<dbReference type="EMBL" id="BAAAPC010000006">
    <property type="protein sequence ID" value="GAA1992292.1"/>
    <property type="molecule type" value="Genomic_DNA"/>
</dbReference>
<protein>
    <recommendedName>
        <fullName evidence="3">DUF218 domain-containing protein</fullName>
    </recommendedName>
</protein>
<dbReference type="RefSeq" id="WP_425573495.1">
    <property type="nucleotide sequence ID" value="NZ_BAAAPC010000006.1"/>
</dbReference>
<dbReference type="InterPro" id="IPR014729">
    <property type="entry name" value="Rossmann-like_a/b/a_fold"/>
</dbReference>
<evidence type="ECO:0000313" key="5">
    <source>
        <dbReference type="Proteomes" id="UP001501585"/>
    </source>
</evidence>
<comment type="caution">
    <text evidence="4">The sequence shown here is derived from an EMBL/GenBank/DDBJ whole genome shotgun (WGS) entry which is preliminary data.</text>
</comment>
<feature type="compositionally biased region" description="Basic and acidic residues" evidence="1">
    <location>
        <begin position="103"/>
        <end position="126"/>
    </location>
</feature>
<feature type="transmembrane region" description="Helical" evidence="2">
    <location>
        <begin position="162"/>
        <end position="184"/>
    </location>
</feature>
<evidence type="ECO:0000259" key="3">
    <source>
        <dbReference type="Pfam" id="PF02698"/>
    </source>
</evidence>
<evidence type="ECO:0000256" key="2">
    <source>
        <dbReference type="SAM" id="Phobius"/>
    </source>
</evidence>
<keyword evidence="2" id="KW-0472">Membrane</keyword>
<dbReference type="PANTHER" id="PTHR30336:SF20">
    <property type="entry name" value="DUF218 DOMAIN-CONTAINING PROTEIN"/>
    <property type="match status" value="1"/>
</dbReference>
<feature type="domain" description="DUF218" evidence="3">
    <location>
        <begin position="195"/>
        <end position="326"/>
    </location>
</feature>
<dbReference type="Pfam" id="PF02698">
    <property type="entry name" value="DUF218"/>
    <property type="match status" value="1"/>
</dbReference>
<dbReference type="Proteomes" id="UP001501585">
    <property type="component" value="Unassembled WGS sequence"/>
</dbReference>
<dbReference type="InterPro" id="IPR003848">
    <property type="entry name" value="DUF218"/>
</dbReference>
<keyword evidence="2" id="KW-1133">Transmembrane helix</keyword>
<reference evidence="4 5" key="1">
    <citation type="journal article" date="2019" name="Int. J. Syst. Evol. Microbiol.">
        <title>The Global Catalogue of Microorganisms (GCM) 10K type strain sequencing project: providing services to taxonomists for standard genome sequencing and annotation.</title>
        <authorList>
            <consortium name="The Broad Institute Genomics Platform"/>
            <consortium name="The Broad Institute Genome Sequencing Center for Infectious Disease"/>
            <person name="Wu L."/>
            <person name="Ma J."/>
        </authorList>
    </citation>
    <scope>NUCLEOTIDE SEQUENCE [LARGE SCALE GENOMIC DNA]</scope>
    <source>
        <strain evidence="4 5">JCM 15313</strain>
    </source>
</reference>
<feature type="region of interest" description="Disordered" evidence="1">
    <location>
        <begin position="1"/>
        <end position="153"/>
    </location>
</feature>
<gene>
    <name evidence="4" type="ORF">GCM10009799_17740</name>
</gene>
<dbReference type="CDD" id="cd06259">
    <property type="entry name" value="YdcF-like"/>
    <property type="match status" value="1"/>
</dbReference>
<evidence type="ECO:0000256" key="1">
    <source>
        <dbReference type="SAM" id="MobiDB-lite"/>
    </source>
</evidence>
<sequence>MGDGRGEEPRDERMPVVAPDAEATRVFTRDGSGASDLGPTAAGGSGGTDVSGDRRRSPAGDGQPHEAATGRSARSPTGIIAAAAEDPGAHGWAVGTADEPGGEDERPPQADTADAERTRVFTRDPQDAPPAAPGGDPTGGPTGGAEPTTHAGPRRRRVRIRWIVALLLAAVLALPPGTWMWVWYTARQDDRPQSDAIIVLGASQYNGRPSPVFEARLRHAADLYREGVAPRIVTVGGNLPGDNFTEAGSGRDWLVQVGVPRDRIVAIGKGNDTLQSMEEVDKEFTERQWSTAVIVTDPWHSLRSRTMAEDLGIEASTSPARSGPAVIERKTQLWYITRETASLWYYWIFDDSSDIRVNAA</sequence>
<dbReference type="Gene3D" id="3.40.50.620">
    <property type="entry name" value="HUPs"/>
    <property type="match status" value="1"/>
</dbReference>
<organism evidence="4 5">
    <name type="scientific">Nocardiopsis rhodophaea</name>
    <dbReference type="NCBI Taxonomy" id="280238"/>
    <lineage>
        <taxon>Bacteria</taxon>
        <taxon>Bacillati</taxon>
        <taxon>Actinomycetota</taxon>
        <taxon>Actinomycetes</taxon>
        <taxon>Streptosporangiales</taxon>
        <taxon>Nocardiopsidaceae</taxon>
        <taxon>Nocardiopsis</taxon>
    </lineage>
</organism>
<evidence type="ECO:0000313" key="4">
    <source>
        <dbReference type="EMBL" id="GAA1992292.1"/>
    </source>
</evidence>
<keyword evidence="5" id="KW-1185">Reference proteome</keyword>
<accession>A0ABN2STN1</accession>
<keyword evidence="2" id="KW-0812">Transmembrane</keyword>
<feature type="compositionally biased region" description="Basic and acidic residues" evidence="1">
    <location>
        <begin position="1"/>
        <end position="14"/>
    </location>
</feature>
<dbReference type="PANTHER" id="PTHR30336">
    <property type="entry name" value="INNER MEMBRANE PROTEIN, PROBABLE PERMEASE"/>
    <property type="match status" value="1"/>
</dbReference>